<evidence type="ECO:0000313" key="2">
    <source>
        <dbReference type="EMBL" id="GFT64563.1"/>
    </source>
</evidence>
<protein>
    <submittedName>
        <fullName evidence="2">Uncharacterized protein</fullName>
    </submittedName>
</protein>
<evidence type="ECO:0000313" key="1">
    <source>
        <dbReference type="EMBL" id="GFT10225.1"/>
    </source>
</evidence>
<evidence type="ECO:0000313" key="3">
    <source>
        <dbReference type="Proteomes" id="UP000887013"/>
    </source>
</evidence>
<proteinExistence type="predicted"/>
<reference evidence="2" key="1">
    <citation type="submission" date="2020-08" db="EMBL/GenBank/DDBJ databases">
        <title>Multicomponent nature underlies the extraordinary mechanical properties of spider dragline silk.</title>
        <authorList>
            <person name="Kono N."/>
            <person name="Nakamura H."/>
            <person name="Mori M."/>
            <person name="Yoshida Y."/>
            <person name="Ohtoshi R."/>
            <person name="Malay A.D."/>
            <person name="Moran D.A.P."/>
            <person name="Tomita M."/>
            <person name="Numata K."/>
            <person name="Arakawa K."/>
        </authorList>
    </citation>
    <scope>NUCLEOTIDE SEQUENCE</scope>
</reference>
<name>A0A8X6PDJ6_NEPPI</name>
<sequence length="95" mass="10649">MNVHPLWKVSSSIPYSILTSSPKYSVTGRSTANWFIPPPPLSMSAELTTNTGGESDSLVPKYLETGKSGKCWLIFIPISHKYLAEGEFNKYFTYR</sequence>
<comment type="caution">
    <text evidence="2">The sequence shown here is derived from an EMBL/GenBank/DDBJ whole genome shotgun (WGS) entry which is preliminary data.</text>
</comment>
<dbReference type="AlphaFoldDB" id="A0A8X6PDJ6"/>
<dbReference type="EMBL" id="BMAW01008782">
    <property type="protein sequence ID" value="GFT10225.1"/>
    <property type="molecule type" value="Genomic_DNA"/>
</dbReference>
<gene>
    <name evidence="1" type="ORF">NPIL_254971</name>
    <name evidence="2" type="ORF">NPIL_666801</name>
</gene>
<dbReference type="EMBL" id="BMAW01068460">
    <property type="protein sequence ID" value="GFT64563.1"/>
    <property type="molecule type" value="Genomic_DNA"/>
</dbReference>
<organism evidence="2 3">
    <name type="scientific">Nephila pilipes</name>
    <name type="common">Giant wood spider</name>
    <name type="synonym">Nephila maculata</name>
    <dbReference type="NCBI Taxonomy" id="299642"/>
    <lineage>
        <taxon>Eukaryota</taxon>
        <taxon>Metazoa</taxon>
        <taxon>Ecdysozoa</taxon>
        <taxon>Arthropoda</taxon>
        <taxon>Chelicerata</taxon>
        <taxon>Arachnida</taxon>
        <taxon>Araneae</taxon>
        <taxon>Araneomorphae</taxon>
        <taxon>Entelegynae</taxon>
        <taxon>Araneoidea</taxon>
        <taxon>Nephilidae</taxon>
        <taxon>Nephila</taxon>
    </lineage>
</organism>
<accession>A0A8X6PDJ6</accession>
<keyword evidence="3" id="KW-1185">Reference proteome</keyword>
<dbReference type="Proteomes" id="UP000887013">
    <property type="component" value="Unassembled WGS sequence"/>
</dbReference>